<dbReference type="InterPro" id="IPR036465">
    <property type="entry name" value="vWFA_dom_sf"/>
</dbReference>
<dbReference type="GO" id="GO:0009236">
    <property type="term" value="P:cobalamin biosynthetic process"/>
    <property type="evidence" value="ECO:0007669"/>
    <property type="project" value="UniProtKB-UniRule"/>
</dbReference>
<dbReference type="PANTHER" id="PTHR41248">
    <property type="entry name" value="NORD PROTEIN"/>
    <property type="match status" value="1"/>
</dbReference>
<dbReference type="OrthoDB" id="9764783at2"/>
<dbReference type="PIRSF" id="PIRSF031715">
    <property type="entry name" value="Cob_chel_CobT"/>
    <property type="match status" value="1"/>
</dbReference>
<proteinExistence type="predicted"/>
<dbReference type="Pfam" id="PF11775">
    <property type="entry name" value="CobT_C"/>
    <property type="match status" value="1"/>
</dbReference>
<dbReference type="Proteomes" id="UP000295399">
    <property type="component" value="Unassembled WGS sequence"/>
</dbReference>
<dbReference type="CDD" id="cd01454">
    <property type="entry name" value="vWA_norD_type"/>
    <property type="match status" value="1"/>
</dbReference>
<feature type="compositionally biased region" description="Acidic residues" evidence="2">
    <location>
        <begin position="222"/>
        <end position="243"/>
    </location>
</feature>
<dbReference type="InterPro" id="IPR002035">
    <property type="entry name" value="VWF_A"/>
</dbReference>
<dbReference type="PANTHER" id="PTHR41248:SF1">
    <property type="entry name" value="NORD PROTEIN"/>
    <property type="match status" value="1"/>
</dbReference>
<evidence type="ECO:0000313" key="5">
    <source>
        <dbReference type="Proteomes" id="UP000295399"/>
    </source>
</evidence>
<comment type="caution">
    <text evidence="4">The sequence shown here is derived from an EMBL/GenBank/DDBJ whole genome shotgun (WGS) entry which is preliminary data.</text>
</comment>
<dbReference type="SUPFAM" id="SSF53300">
    <property type="entry name" value="vWA-like"/>
    <property type="match status" value="1"/>
</dbReference>
<dbReference type="InterPro" id="IPR051928">
    <property type="entry name" value="NorD/CobT"/>
</dbReference>
<name>A0A4R2PE84_RHOSA</name>
<dbReference type="InParanoid" id="A0A4R2PE84"/>
<dbReference type="EC" id="6.6.1.2" evidence="1"/>
<reference evidence="4 5" key="1">
    <citation type="submission" date="2019-03" db="EMBL/GenBank/DDBJ databases">
        <title>Genomic Encyclopedia of Type Strains, Phase IV (KMG-IV): sequencing the most valuable type-strain genomes for metagenomic binning, comparative biology and taxonomic classification.</title>
        <authorList>
            <person name="Goeker M."/>
        </authorList>
    </citation>
    <scope>NUCLEOTIDE SEQUENCE [LARGE SCALE GENOMIC DNA]</scope>
    <source>
        <strain evidence="4 5">DSM 2132</strain>
    </source>
</reference>
<dbReference type="PROSITE" id="PS50234">
    <property type="entry name" value="VWFA"/>
    <property type="match status" value="1"/>
</dbReference>
<dbReference type="SMART" id="SM00327">
    <property type="entry name" value="VWA"/>
    <property type="match status" value="1"/>
</dbReference>
<feature type="compositionally biased region" description="Acidic residues" evidence="2">
    <location>
        <begin position="255"/>
        <end position="265"/>
    </location>
</feature>
<dbReference type="AlphaFoldDB" id="A0A4R2PE84"/>
<keyword evidence="5" id="KW-1185">Reference proteome</keyword>
<evidence type="ECO:0000256" key="1">
    <source>
        <dbReference type="NCBIfam" id="TIGR01651"/>
    </source>
</evidence>
<dbReference type="GO" id="GO:0051116">
    <property type="term" value="F:cobaltochelatase activity"/>
    <property type="evidence" value="ECO:0007669"/>
    <property type="project" value="UniProtKB-UniRule"/>
</dbReference>
<dbReference type="RefSeq" id="WP_132708722.1">
    <property type="nucleotide sequence ID" value="NZ_JACIGF010000007.1"/>
</dbReference>
<evidence type="ECO:0000313" key="4">
    <source>
        <dbReference type="EMBL" id="TCP33437.1"/>
    </source>
</evidence>
<gene>
    <name evidence="4" type="ORF">EV659_10747</name>
</gene>
<dbReference type="InterPro" id="IPR006538">
    <property type="entry name" value="CobT"/>
</dbReference>
<accession>A0A4R2PE84</accession>
<dbReference type="Pfam" id="PF06213">
    <property type="entry name" value="CobT"/>
    <property type="match status" value="1"/>
</dbReference>
<dbReference type="InterPro" id="IPR025861">
    <property type="entry name" value="CobT_VWA_dom"/>
</dbReference>
<feature type="region of interest" description="Disordered" evidence="2">
    <location>
        <begin position="206"/>
        <end position="302"/>
    </location>
</feature>
<dbReference type="NCBIfam" id="TIGR01651">
    <property type="entry name" value="CobT"/>
    <property type="match status" value="1"/>
</dbReference>
<feature type="compositionally biased region" description="Basic and acidic residues" evidence="2">
    <location>
        <begin position="209"/>
        <end position="221"/>
    </location>
</feature>
<feature type="domain" description="VWFA" evidence="3">
    <location>
        <begin position="406"/>
        <end position="625"/>
    </location>
</feature>
<protein>
    <recommendedName>
        <fullName evidence="1">Cobaltochelatase subunit CobT</fullName>
        <ecNumber evidence="1">6.6.1.2</ecNumber>
    </recommendedName>
</protein>
<sequence>MTDKQRSPADELKRAMASTMRALSRDSGIELEYASDAPAFDGKTARVVRPHRSLPAAEVTRARGQADAWSVRKRFHDPGCHARLAPQSPLGREVYDAMEQARVECLGSVQMSGVGENIAALIDDRCRERGLHQAAEADDVSLPAVLDLMARERMLDQAPPEAARGAVDLLRAHLEDKAAPILERMAEVAHDQAAFAHLTQDLLGALDIGDDRPDEEPHADPEEGQDDQDEAGTEEQDGEGDSGGDEHADQGETPETAEADTEEQQAEGGEAVDMDRSDMDADAADQSIEGAPWRPNQPMSDLPDSRFYKAFSTEYDEIVTATDLCDEEELGRLRAHLDQQMVHLSHVVSRLANRLQRRLMAQQNRSWQFDLEEGLLDPARLARVVAQPTQPLSYKQETDIEFRDTVVTLLLDNSGSMRGRPISIAAVCADILGRTLERCGVKTEILGFTTSAWKGGRSREAWLNQGKPSQPGRLNDLRHIVYKSADAPWRRSRRNLGLMMREGLLKENIDGEALLWAHSRLIGRPEERRIMMVISDGAPVDDSTLSVNSGSYLEQHLRQVIKWIEGRSPVELIAIGIGHDVTRYYRRAVTIMDAEQLGGAMTNQLAKLFEEERGHSEPVRPTRLI</sequence>
<dbReference type="EMBL" id="SLXO01000007">
    <property type="protein sequence ID" value="TCP33437.1"/>
    <property type="molecule type" value="Genomic_DNA"/>
</dbReference>
<dbReference type="Gene3D" id="3.40.50.410">
    <property type="entry name" value="von Willebrand factor, type A domain"/>
    <property type="match status" value="1"/>
</dbReference>
<evidence type="ECO:0000259" key="3">
    <source>
        <dbReference type="PROSITE" id="PS50234"/>
    </source>
</evidence>
<organism evidence="4 5">
    <name type="scientific">Rhodothalassium salexigens DSM 2132</name>
    <dbReference type="NCBI Taxonomy" id="1188247"/>
    <lineage>
        <taxon>Bacteria</taxon>
        <taxon>Pseudomonadati</taxon>
        <taxon>Pseudomonadota</taxon>
        <taxon>Alphaproteobacteria</taxon>
        <taxon>Rhodothalassiales</taxon>
        <taxon>Rhodothalassiaceae</taxon>
        <taxon>Rhodothalassium</taxon>
    </lineage>
</organism>
<evidence type="ECO:0000256" key="2">
    <source>
        <dbReference type="SAM" id="MobiDB-lite"/>
    </source>
</evidence>